<feature type="binding site" evidence="5 7">
    <location>
        <position position="136"/>
    </location>
    <ligand>
        <name>FAD</name>
        <dbReference type="ChEBI" id="CHEBI:57692"/>
    </ligand>
</feature>
<feature type="binding site" evidence="5 7">
    <location>
        <position position="153"/>
    </location>
    <ligand>
        <name>FAD</name>
        <dbReference type="ChEBI" id="CHEBI:57692"/>
    </ligand>
</feature>
<dbReference type="GO" id="GO:0006089">
    <property type="term" value="P:lactate metabolic process"/>
    <property type="evidence" value="ECO:0007669"/>
    <property type="project" value="UniProtKB-UniRule"/>
</dbReference>
<evidence type="ECO:0000313" key="9">
    <source>
        <dbReference type="EMBL" id="OSQ50965.1"/>
    </source>
</evidence>
<comment type="caution">
    <text evidence="9">The sequence shown here is derived from an EMBL/GenBank/DDBJ whole genome shotgun (WGS) entry which is preliminary data.</text>
</comment>
<keyword evidence="5 6" id="KW-0874">Quinone</keyword>
<dbReference type="OrthoDB" id="9772552at2"/>
<dbReference type="PROSITE" id="PS51387">
    <property type="entry name" value="FAD_PCMH"/>
    <property type="match status" value="1"/>
</dbReference>
<dbReference type="PANTHER" id="PTHR43716:SF1">
    <property type="entry name" value="D-2-HYDROXYGLUTARATE DEHYDROGENASE, MITOCHONDRIAL"/>
    <property type="match status" value="1"/>
</dbReference>
<dbReference type="Gene3D" id="3.30.1370.20">
    <property type="entry name" value="D-lactate dehydrogenase, cap domain, subdomain 2"/>
    <property type="match status" value="1"/>
</dbReference>
<keyword evidence="2 5" id="KW-0285">Flavoprotein</keyword>
<comment type="subcellular location">
    <subcellularLocation>
        <location evidence="5">Cell inner membrane</location>
        <topology evidence="5">Peripheral membrane protein</topology>
        <orientation evidence="5">Cytoplasmic side</orientation>
    </subcellularLocation>
</comment>
<evidence type="ECO:0000256" key="1">
    <source>
        <dbReference type="ARBA" id="ARBA00001974"/>
    </source>
</evidence>
<dbReference type="InterPro" id="IPR016164">
    <property type="entry name" value="FAD-linked_Oxase-like_C"/>
</dbReference>
<reference evidence="9 10" key="1">
    <citation type="submission" date="2014-03" db="EMBL/GenBank/DDBJ databases">
        <title>The draft genome sequence of Marivita geojedonensis KCTC 23882.</title>
        <authorList>
            <person name="Lai Q."/>
            <person name="Shao Z."/>
        </authorList>
    </citation>
    <scope>NUCLEOTIDE SEQUENCE [LARGE SCALE GENOMIC DNA]</scope>
    <source>
        <strain evidence="9 10">DPG-138</strain>
    </source>
</reference>
<feature type="binding site" evidence="5 7">
    <location>
        <begin position="70"/>
        <end position="74"/>
    </location>
    <ligand>
        <name>FAD</name>
        <dbReference type="ChEBI" id="CHEBI:57692"/>
    </ligand>
</feature>
<evidence type="ECO:0000256" key="7">
    <source>
        <dbReference type="PIRSR" id="PIRSR000101-1"/>
    </source>
</evidence>
<dbReference type="EC" id="1.1.5.12" evidence="5"/>
<dbReference type="InterPro" id="IPR016173">
    <property type="entry name" value="D-lactate_DH_C-sub2"/>
</dbReference>
<gene>
    <name evidence="5" type="primary">dld</name>
    <name evidence="9" type="ORF">MGEO_09535</name>
</gene>
<evidence type="ECO:0000256" key="4">
    <source>
        <dbReference type="ARBA" id="ARBA00023002"/>
    </source>
</evidence>
<dbReference type="RefSeq" id="WP_085636513.1">
    <property type="nucleotide sequence ID" value="NZ_JFKC01000007.1"/>
</dbReference>
<dbReference type="Proteomes" id="UP000193926">
    <property type="component" value="Unassembled WGS sequence"/>
</dbReference>
<dbReference type="STRING" id="1123756.MGEO_09535"/>
<dbReference type="SUPFAM" id="SSF56176">
    <property type="entry name" value="FAD-binding/transporter-associated domain-like"/>
    <property type="match status" value="1"/>
</dbReference>
<keyword evidence="5" id="KW-1003">Cell membrane</keyword>
<dbReference type="GO" id="GO:0022904">
    <property type="term" value="P:respiratory electron transport chain"/>
    <property type="evidence" value="ECO:0007669"/>
    <property type="project" value="InterPro"/>
</dbReference>
<dbReference type="GO" id="GO:0004458">
    <property type="term" value="F:D-lactate dehydrogenase (cytochrome) activity"/>
    <property type="evidence" value="ECO:0007669"/>
    <property type="project" value="UniProtKB-UniRule"/>
</dbReference>
<dbReference type="InterPro" id="IPR036318">
    <property type="entry name" value="FAD-bd_PCMH-like_sf"/>
</dbReference>
<dbReference type="GO" id="GO:0031234">
    <property type="term" value="C:extrinsic component of cytoplasmic side of plasma membrane"/>
    <property type="evidence" value="ECO:0007669"/>
    <property type="project" value="UniProtKB-UniRule"/>
</dbReference>
<dbReference type="InterPro" id="IPR006094">
    <property type="entry name" value="Oxid_FAD_bind_N"/>
</dbReference>
<comment type="function">
    <text evidence="5 6">Catalyzes the oxidation of D-lactate to pyruvate.</text>
</comment>
<organism evidence="9 10">
    <name type="scientific">Marivita geojedonensis</name>
    <dbReference type="NCBI Taxonomy" id="1123756"/>
    <lineage>
        <taxon>Bacteria</taxon>
        <taxon>Pseudomonadati</taxon>
        <taxon>Pseudomonadota</taxon>
        <taxon>Alphaproteobacteria</taxon>
        <taxon>Rhodobacterales</taxon>
        <taxon>Roseobacteraceae</taxon>
        <taxon>Marivita</taxon>
    </lineage>
</organism>
<keyword evidence="4 5" id="KW-0560">Oxidoreductase</keyword>
<keyword evidence="5" id="KW-0997">Cell inner membrane</keyword>
<dbReference type="GO" id="GO:0055085">
    <property type="term" value="P:transmembrane transport"/>
    <property type="evidence" value="ECO:0007669"/>
    <property type="project" value="InterPro"/>
</dbReference>
<dbReference type="GO" id="GO:0071949">
    <property type="term" value="F:FAD binding"/>
    <property type="evidence" value="ECO:0007669"/>
    <property type="project" value="InterPro"/>
</dbReference>
<keyword evidence="5" id="KW-0472">Membrane</keyword>
<dbReference type="Gene3D" id="3.30.70.610">
    <property type="entry name" value="D-lactate dehydrogenase, cap domain, subdomain 1"/>
    <property type="match status" value="2"/>
</dbReference>
<evidence type="ECO:0000256" key="6">
    <source>
        <dbReference type="PIRNR" id="PIRNR000101"/>
    </source>
</evidence>
<dbReference type="GO" id="GO:0102029">
    <property type="term" value="F:D-lactate dehydrogenase (quinone) activity"/>
    <property type="evidence" value="ECO:0007669"/>
    <property type="project" value="UniProtKB-EC"/>
</dbReference>
<dbReference type="HAMAP" id="MF_02092">
    <property type="entry name" value="DLDH_Dld"/>
    <property type="match status" value="1"/>
</dbReference>
<name>A0A1X4NL05_9RHOB</name>
<dbReference type="EMBL" id="JFKC01000007">
    <property type="protein sequence ID" value="OSQ50965.1"/>
    <property type="molecule type" value="Genomic_DNA"/>
</dbReference>
<dbReference type="NCBIfam" id="NF008387">
    <property type="entry name" value="PRK11183.1"/>
    <property type="match status" value="1"/>
</dbReference>
<dbReference type="InterPro" id="IPR015409">
    <property type="entry name" value="Lactate_DH_C"/>
</dbReference>
<sequence length="560" mass="62429">MTDDDLLNRLRAVVGARHVLTGAKQTERFRKGFRSGEGDALCVVQPATILEQWQVLQACVAADKIVIMQAAKTGLTEGSTPKGTYDRDVVLINTRRMDAIHTLRGGEQVVSLPGATLFALEKLLKPLGRQPHSVIGSSCIGASIVGGVCNNSGGSLIERGPSYTELSLFARITADGELELVNHLGIALGDTPEEILTRVQKGNFGDADLEPTNKRASDTEYHRRVRDVDADSPARFNADKRRLYEAAGCAGKLAVFAVRLDTYPINETEQTFYIGTNDPGALTDLRRHILAEFDSLPVSGEYMHRECFDISETYGKDTVLMIDRLGTDKLPMFFALKGAVDARLNKLALTRGFTDRFMQLVSRMVPKLLPKRLTDYRDRYEHHLILKMRDGGVGEARAFLKVFFAQREGDFFECTAREGKLAGLNRFAAAGAAIRYQNVHRDSVEDILALDIALKRNERNWLEVLPDTIADKLVHRLYYGHFFCHVLHQDYIVKKGVDVVALKAEMLELLDQRGAEYPAEHNVGHIYKAKPDLAEFYKSIDPTNSFNPGIGKMSRCKHYA</sequence>
<comment type="catalytic activity">
    <reaction evidence="5 6">
        <text>(R)-lactate + a quinone = a quinol + pyruvate</text>
        <dbReference type="Rhea" id="RHEA:51468"/>
        <dbReference type="ChEBI" id="CHEBI:15361"/>
        <dbReference type="ChEBI" id="CHEBI:16004"/>
        <dbReference type="ChEBI" id="CHEBI:24646"/>
        <dbReference type="ChEBI" id="CHEBI:132124"/>
        <dbReference type="EC" id="1.1.5.12"/>
    </reaction>
</comment>
<evidence type="ECO:0000256" key="2">
    <source>
        <dbReference type="ARBA" id="ARBA00022630"/>
    </source>
</evidence>
<dbReference type="InterPro" id="IPR016169">
    <property type="entry name" value="FAD-bd_PCMH_sub2"/>
</dbReference>
<dbReference type="InterPro" id="IPR016166">
    <property type="entry name" value="FAD-bd_PCMH"/>
</dbReference>
<dbReference type="AlphaFoldDB" id="A0A1X4NL05"/>
<comment type="cofactor">
    <cofactor evidence="1 5 6 7">
        <name>FAD</name>
        <dbReference type="ChEBI" id="CHEBI:57692"/>
    </cofactor>
</comment>
<evidence type="ECO:0000256" key="5">
    <source>
        <dbReference type="HAMAP-Rule" id="MF_02092"/>
    </source>
</evidence>
<protein>
    <recommendedName>
        <fullName evidence="5">Quinone-dependent D-lactate dehydrogenase</fullName>
        <ecNumber evidence="5">1.1.5.12</ecNumber>
    </recommendedName>
    <alternativeName>
        <fullName evidence="5">D-lactate dehydrogenase</fullName>
        <shortName evidence="5">D-LDH</shortName>
    </alternativeName>
</protein>
<dbReference type="InterPro" id="IPR051264">
    <property type="entry name" value="FAD-oxidored/transferase_4"/>
</dbReference>
<dbReference type="Pfam" id="PF01565">
    <property type="entry name" value="FAD_binding_4"/>
    <property type="match status" value="1"/>
</dbReference>
<keyword evidence="10" id="KW-1185">Reference proteome</keyword>
<dbReference type="GO" id="GO:0048038">
    <property type="term" value="F:quinone binding"/>
    <property type="evidence" value="ECO:0007669"/>
    <property type="project" value="UniProtKB-KW"/>
</dbReference>
<dbReference type="PIRSF" id="PIRSF000101">
    <property type="entry name" value="D-lactate_dh"/>
    <property type="match status" value="1"/>
</dbReference>
<feature type="binding site" evidence="7">
    <location>
        <position position="250"/>
    </location>
    <ligand>
        <name>FAD</name>
        <dbReference type="ChEBI" id="CHEBI:57692"/>
    </ligand>
</feature>
<feature type="binding site" evidence="5 7">
    <location>
        <position position="255"/>
    </location>
    <ligand>
        <name>FAD</name>
        <dbReference type="ChEBI" id="CHEBI:57692"/>
    </ligand>
</feature>
<evidence type="ECO:0000256" key="3">
    <source>
        <dbReference type="ARBA" id="ARBA00022827"/>
    </source>
</evidence>
<comment type="similarity">
    <text evidence="5">Belongs to the quinone-dependent D-lactate dehydrogenase family.</text>
</comment>
<dbReference type="PANTHER" id="PTHR43716">
    <property type="entry name" value="D-2-HYDROXYGLUTARATE DEHYDROGENASE, MITOCHONDRIAL"/>
    <property type="match status" value="1"/>
</dbReference>
<dbReference type="Pfam" id="PF09330">
    <property type="entry name" value="Lact-deh-memb"/>
    <property type="match status" value="1"/>
</dbReference>
<feature type="binding site" evidence="5 7">
    <location>
        <begin position="78"/>
        <end position="79"/>
    </location>
    <ligand>
        <name>FAD</name>
        <dbReference type="ChEBI" id="CHEBI:57692"/>
    </ligand>
</feature>
<accession>A0A1X4NL05</accession>
<proteinExistence type="inferred from homology"/>
<evidence type="ECO:0000259" key="8">
    <source>
        <dbReference type="PROSITE" id="PS51387"/>
    </source>
</evidence>
<dbReference type="Gene3D" id="3.30.43.10">
    <property type="entry name" value="Uridine Diphospho-n-acetylenolpyruvylglucosamine Reductase, domain 2"/>
    <property type="match status" value="1"/>
</dbReference>
<dbReference type="InterPro" id="IPR016172">
    <property type="entry name" value="D-lactate_DH_C-sub1"/>
</dbReference>
<evidence type="ECO:0000313" key="10">
    <source>
        <dbReference type="Proteomes" id="UP000193926"/>
    </source>
</evidence>
<dbReference type="Gene3D" id="3.30.465.10">
    <property type="match status" value="1"/>
</dbReference>
<dbReference type="SUPFAM" id="SSF55103">
    <property type="entry name" value="FAD-linked oxidases, C-terminal domain"/>
    <property type="match status" value="1"/>
</dbReference>
<dbReference type="InterPro" id="IPR016167">
    <property type="entry name" value="FAD-bd_PCMH_sub1"/>
</dbReference>
<keyword evidence="3 5" id="KW-0274">FAD</keyword>
<feature type="domain" description="FAD-binding PCMH-type" evidence="8">
    <location>
        <begin position="36"/>
        <end position="265"/>
    </location>
</feature>
<dbReference type="InterPro" id="IPR012256">
    <property type="entry name" value="D_lactate_DH"/>
</dbReference>
<feature type="binding site" evidence="5 7">
    <location>
        <position position="143"/>
    </location>
    <ligand>
        <name>FAD</name>
        <dbReference type="ChEBI" id="CHEBI:57692"/>
    </ligand>
</feature>